<organism evidence="1 2">
    <name type="scientific">Holotrichia oblita</name>
    <name type="common">Chafer beetle</name>
    <dbReference type="NCBI Taxonomy" id="644536"/>
    <lineage>
        <taxon>Eukaryota</taxon>
        <taxon>Metazoa</taxon>
        <taxon>Ecdysozoa</taxon>
        <taxon>Arthropoda</taxon>
        <taxon>Hexapoda</taxon>
        <taxon>Insecta</taxon>
        <taxon>Pterygota</taxon>
        <taxon>Neoptera</taxon>
        <taxon>Endopterygota</taxon>
        <taxon>Coleoptera</taxon>
        <taxon>Polyphaga</taxon>
        <taxon>Scarabaeiformia</taxon>
        <taxon>Scarabaeidae</taxon>
        <taxon>Melolonthinae</taxon>
        <taxon>Holotrichia</taxon>
    </lineage>
</organism>
<gene>
    <name evidence="1" type="ORF">MML48_4g00002718</name>
</gene>
<proteinExistence type="predicted"/>
<reference evidence="1" key="1">
    <citation type="submission" date="2022-04" db="EMBL/GenBank/DDBJ databases">
        <title>Chromosome-scale genome assembly of Holotrichia oblita Faldermann.</title>
        <authorList>
            <person name="Rongchong L."/>
        </authorList>
    </citation>
    <scope>NUCLEOTIDE SEQUENCE</scope>
    <source>
        <strain evidence="1">81SQS9</strain>
    </source>
</reference>
<evidence type="ECO:0000313" key="1">
    <source>
        <dbReference type="EMBL" id="KAI4462363.1"/>
    </source>
</evidence>
<dbReference type="EMBL" id="CM043018">
    <property type="protein sequence ID" value="KAI4462363.1"/>
    <property type="molecule type" value="Genomic_DNA"/>
</dbReference>
<dbReference type="Proteomes" id="UP001056778">
    <property type="component" value="Chromosome 4"/>
</dbReference>
<name>A0ACB9T6F4_HOLOL</name>
<keyword evidence="2" id="KW-1185">Reference proteome</keyword>
<accession>A0ACB9T6F4</accession>
<protein>
    <submittedName>
        <fullName evidence="1">Piggybac transposable element-derived protein 4</fullName>
    </submittedName>
</protein>
<comment type="caution">
    <text evidence="1">The sequence shown here is derived from an EMBL/GenBank/DDBJ whole genome shotgun (WGS) entry which is preliminary data.</text>
</comment>
<evidence type="ECO:0000313" key="2">
    <source>
        <dbReference type="Proteomes" id="UP001056778"/>
    </source>
</evidence>
<sequence>MLNRTARILKAAAAQKTAPSSSSSHFSKNPVQNNSVLLAPPSETQDAEKITAHLPSSGEESEPFPGSESSYQPSESDIQNNTSDDSDAETSGSDVNNQPVTDPVNPAVTNNETWGPCGIVSNSFPFTGESGFQFNPTDFRDPYKIYRLFIDDEVLEIIVRETNRYADQFIQSNDLSRRSFVRQWTETNKEEIRKFLGILVIMGMNHLPKMRLYWSKNPMFRNDLICKNMTRTRFDLLLKFIHFSDNEQNRRNPDRLAKVKEVLDCIQKNFQNALKPEKALVIDETMVPWRGRLVFRQYLPAKSHPYGIKVYKLCTIDLLW</sequence>